<proteinExistence type="predicted"/>
<feature type="non-terminal residue" evidence="1">
    <location>
        <position position="1"/>
    </location>
</feature>
<dbReference type="Proteomes" id="UP001642464">
    <property type="component" value="Unassembled WGS sequence"/>
</dbReference>
<name>A0ABP0RZ09_9DINO</name>
<reference evidence="1 2" key="1">
    <citation type="submission" date="2024-02" db="EMBL/GenBank/DDBJ databases">
        <authorList>
            <person name="Chen Y."/>
            <person name="Shah S."/>
            <person name="Dougan E. K."/>
            <person name="Thang M."/>
            <person name="Chan C."/>
        </authorList>
    </citation>
    <scope>NUCLEOTIDE SEQUENCE [LARGE SCALE GENOMIC DNA]</scope>
</reference>
<accession>A0ABP0RZ09</accession>
<evidence type="ECO:0000313" key="1">
    <source>
        <dbReference type="EMBL" id="CAK9105160.1"/>
    </source>
</evidence>
<evidence type="ECO:0000313" key="2">
    <source>
        <dbReference type="Proteomes" id="UP001642464"/>
    </source>
</evidence>
<gene>
    <name evidence="1" type="ORF">SCF082_LOCUS49024</name>
</gene>
<sequence length="220" mass="24659">ASSALLSEFLKRRGELLSVDGEGPIDCVEYPFLCDQSLNCKEAPLTAAENETMNVHIAQNGKANLRSWCRADPMYAKPLQSCILDGNLDGYAAEMFRAQQEINLTGGDAIYCFAAKHCENDERSKVTTLEEARTFCDKLYGKRWKNVGWNDFMAVFAEGQEMATGHIPKDSLTVSNSRSWVASNAKHKAHVNSSKQTEDIMTWWPGTSYRRCAVQQTYQP</sequence>
<comment type="caution">
    <text evidence="1">The sequence shown here is derived from an EMBL/GenBank/DDBJ whole genome shotgun (WGS) entry which is preliminary data.</text>
</comment>
<protein>
    <submittedName>
        <fullName evidence="1">Uncharacterized protein</fullName>
    </submittedName>
</protein>
<keyword evidence="2" id="KW-1185">Reference proteome</keyword>
<organism evidence="1 2">
    <name type="scientific">Durusdinium trenchii</name>
    <dbReference type="NCBI Taxonomy" id="1381693"/>
    <lineage>
        <taxon>Eukaryota</taxon>
        <taxon>Sar</taxon>
        <taxon>Alveolata</taxon>
        <taxon>Dinophyceae</taxon>
        <taxon>Suessiales</taxon>
        <taxon>Symbiodiniaceae</taxon>
        <taxon>Durusdinium</taxon>
    </lineage>
</organism>
<dbReference type="EMBL" id="CAXAMM010042478">
    <property type="protein sequence ID" value="CAK9105160.1"/>
    <property type="molecule type" value="Genomic_DNA"/>
</dbReference>